<reference evidence="2 3" key="1">
    <citation type="submission" date="2012-07" db="EMBL/GenBank/DDBJ databases">
        <title>The Genome Sequence of Bergeyella zoohelcum ATCC 43767.</title>
        <authorList>
            <consortium name="The Broad Institute Genome Sequencing Platform"/>
            <person name="Earl A."/>
            <person name="Ward D."/>
            <person name="Feldgarden M."/>
            <person name="Gevers D."/>
            <person name="Huys G."/>
            <person name="Walker B."/>
            <person name="Young S.K."/>
            <person name="Zeng Q."/>
            <person name="Gargeya S."/>
            <person name="Fitzgerald M."/>
            <person name="Haas B."/>
            <person name="Abouelleil A."/>
            <person name="Alvarado L."/>
            <person name="Arachchi H.M."/>
            <person name="Berlin A.M."/>
            <person name="Chapman S.B."/>
            <person name="Goldberg J."/>
            <person name="Griggs A."/>
            <person name="Gujja S."/>
            <person name="Hansen M."/>
            <person name="Howarth C."/>
            <person name="Imamovic A."/>
            <person name="Larimer J."/>
            <person name="McCowen C."/>
            <person name="Montmayeur A."/>
            <person name="Murphy C."/>
            <person name="Neiman D."/>
            <person name="Pearson M."/>
            <person name="Priest M."/>
            <person name="Roberts A."/>
            <person name="Saif S."/>
            <person name="Shea T."/>
            <person name="Sisk P."/>
            <person name="Sykes S."/>
            <person name="Wortman J."/>
            <person name="Nusbaum C."/>
            <person name="Birren B."/>
        </authorList>
    </citation>
    <scope>NUCLEOTIDE SEQUENCE [LARGE SCALE GENOMIC DNA]</scope>
    <source>
        <strain evidence="2 3">ATCC 43767</strain>
    </source>
</reference>
<dbReference type="eggNOG" id="COG3039">
    <property type="taxonomic scope" value="Bacteria"/>
</dbReference>
<organism evidence="2 3">
    <name type="scientific">Bergeyella zoohelcum ATCC 43767</name>
    <dbReference type="NCBI Taxonomy" id="883096"/>
    <lineage>
        <taxon>Bacteria</taxon>
        <taxon>Pseudomonadati</taxon>
        <taxon>Bacteroidota</taxon>
        <taxon>Flavobacteriia</taxon>
        <taxon>Flavobacteriales</taxon>
        <taxon>Weeksellaceae</taxon>
        <taxon>Bergeyella</taxon>
    </lineage>
</organism>
<dbReference type="AlphaFoldDB" id="K1M2F4"/>
<name>K1M2F4_9FLAO</name>
<feature type="domain" description="Transposase DDE" evidence="1">
    <location>
        <begin position="67"/>
        <end position="156"/>
    </location>
</feature>
<comment type="caution">
    <text evidence="2">The sequence shown here is derived from an EMBL/GenBank/DDBJ whole genome shotgun (WGS) entry which is preliminary data.</text>
</comment>
<dbReference type="PATRIC" id="fig|883096.3.peg.1313"/>
<keyword evidence="3" id="KW-1185">Reference proteome</keyword>
<evidence type="ECO:0000259" key="1">
    <source>
        <dbReference type="Pfam" id="PF13612"/>
    </source>
</evidence>
<evidence type="ECO:0000313" key="2">
    <source>
        <dbReference type="EMBL" id="EKB56548.1"/>
    </source>
</evidence>
<dbReference type="InterPro" id="IPR025668">
    <property type="entry name" value="Tnp_DDE_dom"/>
</dbReference>
<dbReference type="Pfam" id="PF13612">
    <property type="entry name" value="DDE_Tnp_1_3"/>
    <property type="match status" value="1"/>
</dbReference>
<dbReference type="Proteomes" id="UP000006085">
    <property type="component" value="Unassembled WGS sequence"/>
</dbReference>
<dbReference type="HOGENOM" id="CLU_073308_1_1_10"/>
<proteinExistence type="predicted"/>
<sequence length="177" mass="21060">MSDAEILTIMIGFHLGHHKTFKHYYQNFVCEYWKDLFSKTLSYNRFVEIKHRYFLVFFLFLKQKCLGKCTGISFIDSTTLKVCKNQRMHNHKVFKGIAERGKSSMGWFYGFKLHLVCNEKGELLSFYLTKGNVDDRNPKHIKKLTEQLLENFLAIKVTFQKHCSRCCLLMVFSYLRN</sequence>
<evidence type="ECO:0000313" key="3">
    <source>
        <dbReference type="Proteomes" id="UP000006085"/>
    </source>
</evidence>
<dbReference type="NCBIfam" id="NF033520">
    <property type="entry name" value="transpos_IS982"/>
    <property type="match status" value="1"/>
</dbReference>
<gene>
    <name evidence="2" type="ORF">HMPREF9699_01277</name>
</gene>
<protein>
    <recommendedName>
        <fullName evidence="1">Transposase DDE domain-containing protein</fullName>
    </recommendedName>
</protein>
<accession>K1M2F4</accession>
<dbReference type="EMBL" id="AGYA01000025">
    <property type="protein sequence ID" value="EKB56548.1"/>
    <property type="molecule type" value="Genomic_DNA"/>
</dbReference>